<dbReference type="OrthoDB" id="1366754at2759"/>
<feature type="region of interest" description="Disordered" evidence="8">
    <location>
        <begin position="545"/>
        <end position="576"/>
    </location>
</feature>
<name>A0A6P3WFG3_CLUHA</name>
<dbReference type="AlphaFoldDB" id="A0A6P3WFG3"/>
<dbReference type="GeneID" id="105913016"/>
<dbReference type="PANTHER" id="PTHR46096:SF5">
    <property type="entry name" value="PERFORIN 1.2 PRECURSOR-RELATED"/>
    <property type="match status" value="1"/>
</dbReference>
<dbReference type="GO" id="GO:0022829">
    <property type="term" value="F:wide pore channel activity"/>
    <property type="evidence" value="ECO:0007669"/>
    <property type="project" value="TreeGrafter"/>
</dbReference>
<keyword evidence="5" id="KW-0204">Cytolysis</keyword>
<dbReference type="PANTHER" id="PTHR46096">
    <property type="entry name" value="PERFORIN-1"/>
    <property type="match status" value="1"/>
</dbReference>
<gene>
    <name evidence="13" type="primary">LOC105913016</name>
</gene>
<keyword evidence="6" id="KW-0472">Membrane</keyword>
<dbReference type="InterPro" id="IPR052784">
    <property type="entry name" value="Perforin-1_pore-forming"/>
</dbReference>
<keyword evidence="4" id="KW-0964">Secreted</keyword>
<dbReference type="GO" id="GO:0016020">
    <property type="term" value="C:membrane"/>
    <property type="evidence" value="ECO:0007669"/>
    <property type="project" value="UniProtKB-SubCell"/>
</dbReference>
<dbReference type="Proteomes" id="UP000515152">
    <property type="component" value="Chromosome 1"/>
</dbReference>
<dbReference type="GO" id="GO:0001913">
    <property type="term" value="P:T cell mediated cytotoxicity"/>
    <property type="evidence" value="ECO:0007669"/>
    <property type="project" value="TreeGrafter"/>
</dbReference>
<protein>
    <submittedName>
        <fullName evidence="13">Perforin-1-like</fullName>
    </submittedName>
</protein>
<accession>A0A6P3WFG3</accession>
<evidence type="ECO:0000256" key="2">
    <source>
        <dbReference type="ARBA" id="ARBA00004613"/>
    </source>
</evidence>
<dbReference type="InterPro" id="IPR035892">
    <property type="entry name" value="C2_domain_sf"/>
</dbReference>
<reference evidence="13" key="1">
    <citation type="submission" date="2025-08" db="UniProtKB">
        <authorList>
            <consortium name="RefSeq"/>
        </authorList>
    </citation>
    <scope>IDENTIFICATION</scope>
</reference>
<evidence type="ECO:0000256" key="9">
    <source>
        <dbReference type="SAM" id="SignalP"/>
    </source>
</evidence>
<evidence type="ECO:0000313" key="12">
    <source>
        <dbReference type="Proteomes" id="UP000515152"/>
    </source>
</evidence>
<evidence type="ECO:0000256" key="3">
    <source>
        <dbReference type="ARBA" id="ARBA00009214"/>
    </source>
</evidence>
<evidence type="ECO:0000256" key="5">
    <source>
        <dbReference type="ARBA" id="ARBA00022852"/>
    </source>
</evidence>
<evidence type="ECO:0000256" key="7">
    <source>
        <dbReference type="ARBA" id="ARBA00023157"/>
    </source>
</evidence>
<feature type="domain" description="C2" evidence="10">
    <location>
        <begin position="398"/>
        <end position="519"/>
    </location>
</feature>
<dbReference type="Pfam" id="PF00168">
    <property type="entry name" value="C2"/>
    <property type="match status" value="1"/>
</dbReference>
<dbReference type="PROSITE" id="PS51412">
    <property type="entry name" value="MACPF_2"/>
    <property type="match status" value="1"/>
</dbReference>
<sequence length="576" mass="63626">MTTAPGHHLHHHHQHLLFLLLLLLLFLPLSLSCEIGSTTECDSLPFVPGHNLVGEGFDVVRMKTTGAFVVDTRTYMLGGEQGNCTVCRNRLLNRRQKLPVAAVDWRVKVRCRRALRAQIYESSQAVLKENARSHSASWKIGLNLGGLHGFAVGGTHSESSRFAKSLSAKDKYSFSRHDFTCRYYTFRLRARPPLTKDFNQAIRSLPVKYNSTTLPSYRHFIAVYGTHFLRQVDLGGRVQSTTAVRTCQLAMTGLTIHDISNCLSVEATATIKGVTVSAASNFCKARGKKLKKGRSFAATFSERITSILGGRGQEGDLLFAPGNKSSYDSWLKSLKTLPGVVSYSLTPLHMLLNRTKDPVKRESLRQAVSDHIRGSAVPVACRSRCAVGRRVNSCACKCSGHRGIDANCCPTQPGLGGLSVVVERATGLWGDHFSKTDAYVKVFYGRRGSATPVIWNNDFPRWNYGVSFGTVDLGRRNPLRFEVWDRDQRWNDDLLGKASLVPSQGQRVKKRFQMKHGSLYVSVSATCAPSLTGPFCGRYSPTPQAEAGGHYPNEQASGGHTWGRTSPKHTWSNALL</sequence>
<evidence type="ECO:0000313" key="13">
    <source>
        <dbReference type="RefSeq" id="XP_012697484.2"/>
    </source>
</evidence>
<evidence type="ECO:0000256" key="1">
    <source>
        <dbReference type="ARBA" id="ARBA00004370"/>
    </source>
</evidence>
<keyword evidence="12" id="KW-1185">Reference proteome</keyword>
<feature type="chain" id="PRO_5028006041" evidence="9">
    <location>
        <begin position="33"/>
        <end position="576"/>
    </location>
</feature>
<feature type="signal peptide" evidence="9">
    <location>
        <begin position="1"/>
        <end position="32"/>
    </location>
</feature>
<keyword evidence="9" id="KW-0732">Signal</keyword>
<feature type="domain" description="MACPF" evidence="11">
    <location>
        <begin position="36"/>
        <end position="379"/>
    </location>
</feature>
<evidence type="ECO:0000256" key="8">
    <source>
        <dbReference type="SAM" id="MobiDB-lite"/>
    </source>
</evidence>
<dbReference type="GO" id="GO:0005576">
    <property type="term" value="C:extracellular region"/>
    <property type="evidence" value="ECO:0007669"/>
    <property type="project" value="UniProtKB-SubCell"/>
</dbReference>
<evidence type="ECO:0000259" key="10">
    <source>
        <dbReference type="PROSITE" id="PS50004"/>
    </source>
</evidence>
<dbReference type="SMART" id="SM00457">
    <property type="entry name" value="MACPF"/>
    <property type="match status" value="1"/>
</dbReference>
<dbReference type="Pfam" id="PF01823">
    <property type="entry name" value="MACPF"/>
    <property type="match status" value="1"/>
</dbReference>
<dbReference type="SMART" id="SM00239">
    <property type="entry name" value="C2"/>
    <property type="match status" value="1"/>
</dbReference>
<dbReference type="PROSITE" id="PS50004">
    <property type="entry name" value="C2"/>
    <property type="match status" value="1"/>
</dbReference>
<dbReference type="SUPFAM" id="SSF49562">
    <property type="entry name" value="C2 domain (Calcium/lipid-binding domain, CaLB)"/>
    <property type="match status" value="1"/>
</dbReference>
<dbReference type="GO" id="GO:0031640">
    <property type="term" value="P:killing of cells of another organism"/>
    <property type="evidence" value="ECO:0007669"/>
    <property type="project" value="UniProtKB-KW"/>
</dbReference>
<dbReference type="PROSITE" id="PS00279">
    <property type="entry name" value="MACPF_1"/>
    <property type="match status" value="1"/>
</dbReference>
<keyword evidence="7" id="KW-1015">Disulfide bond</keyword>
<dbReference type="InterPro" id="IPR020864">
    <property type="entry name" value="MACPF"/>
</dbReference>
<evidence type="ECO:0000259" key="11">
    <source>
        <dbReference type="PROSITE" id="PS51412"/>
    </source>
</evidence>
<evidence type="ECO:0000256" key="6">
    <source>
        <dbReference type="ARBA" id="ARBA00023136"/>
    </source>
</evidence>
<dbReference type="GO" id="GO:0051607">
    <property type="term" value="P:defense response to virus"/>
    <property type="evidence" value="ECO:0007669"/>
    <property type="project" value="TreeGrafter"/>
</dbReference>
<comment type="similarity">
    <text evidence="3">Belongs to the complement C6/C7/C8/C9 family.</text>
</comment>
<dbReference type="GO" id="GO:0001771">
    <property type="term" value="P:immunological synapse formation"/>
    <property type="evidence" value="ECO:0007669"/>
    <property type="project" value="TreeGrafter"/>
</dbReference>
<evidence type="ECO:0000256" key="4">
    <source>
        <dbReference type="ARBA" id="ARBA00022525"/>
    </source>
</evidence>
<dbReference type="InterPro" id="IPR000008">
    <property type="entry name" value="C2_dom"/>
</dbReference>
<organism evidence="12 13">
    <name type="scientific">Clupea harengus</name>
    <name type="common">Atlantic herring</name>
    <dbReference type="NCBI Taxonomy" id="7950"/>
    <lineage>
        <taxon>Eukaryota</taxon>
        <taxon>Metazoa</taxon>
        <taxon>Chordata</taxon>
        <taxon>Craniata</taxon>
        <taxon>Vertebrata</taxon>
        <taxon>Euteleostomi</taxon>
        <taxon>Actinopterygii</taxon>
        <taxon>Neopterygii</taxon>
        <taxon>Teleostei</taxon>
        <taxon>Clupei</taxon>
        <taxon>Clupeiformes</taxon>
        <taxon>Clupeoidei</taxon>
        <taxon>Clupeidae</taxon>
        <taxon>Clupea</taxon>
    </lineage>
</organism>
<dbReference type="RefSeq" id="XP_012697484.2">
    <property type="nucleotide sequence ID" value="XM_012842030.3"/>
</dbReference>
<dbReference type="Gene3D" id="2.60.40.150">
    <property type="entry name" value="C2 domain"/>
    <property type="match status" value="1"/>
</dbReference>
<dbReference type="InterPro" id="IPR020863">
    <property type="entry name" value="MACPF_CS"/>
</dbReference>
<comment type="subcellular location">
    <subcellularLocation>
        <location evidence="1">Membrane</location>
    </subcellularLocation>
    <subcellularLocation>
        <location evidence="2">Secreted</location>
    </subcellularLocation>
</comment>
<dbReference type="KEGG" id="char:105913016"/>
<proteinExistence type="inferred from homology"/>